<dbReference type="AlphaFoldDB" id="A0A448WTX7"/>
<proteinExistence type="predicted"/>
<feature type="region of interest" description="Disordered" evidence="1">
    <location>
        <begin position="37"/>
        <end position="56"/>
    </location>
</feature>
<evidence type="ECO:0000256" key="2">
    <source>
        <dbReference type="SAM" id="Phobius"/>
    </source>
</evidence>
<gene>
    <name evidence="3" type="ORF">PXEA_LOCUS13657</name>
</gene>
<keyword evidence="2" id="KW-0812">Transmembrane</keyword>
<accession>A0A448WTX7</accession>
<sequence>MCRTGLLPTASLACFLALFSWWRRFSSLHSFSSVAPDVRDRYSSPKSNRGRNQASCDHMNFSGQHSSTVEIGFMGNFVEMFLVIQVVLGLRSIK</sequence>
<feature type="transmembrane region" description="Helical" evidence="2">
    <location>
        <begin position="71"/>
        <end position="90"/>
    </location>
</feature>
<organism evidence="3 4">
    <name type="scientific">Protopolystoma xenopodis</name>
    <dbReference type="NCBI Taxonomy" id="117903"/>
    <lineage>
        <taxon>Eukaryota</taxon>
        <taxon>Metazoa</taxon>
        <taxon>Spiralia</taxon>
        <taxon>Lophotrochozoa</taxon>
        <taxon>Platyhelminthes</taxon>
        <taxon>Monogenea</taxon>
        <taxon>Polyopisthocotylea</taxon>
        <taxon>Polystomatidea</taxon>
        <taxon>Polystomatidae</taxon>
        <taxon>Protopolystoma</taxon>
    </lineage>
</organism>
<name>A0A448WTX7_9PLAT</name>
<comment type="caution">
    <text evidence="3">The sequence shown here is derived from an EMBL/GenBank/DDBJ whole genome shotgun (WGS) entry which is preliminary data.</text>
</comment>
<evidence type="ECO:0000313" key="3">
    <source>
        <dbReference type="EMBL" id="VEL20217.1"/>
    </source>
</evidence>
<evidence type="ECO:0000256" key="1">
    <source>
        <dbReference type="SAM" id="MobiDB-lite"/>
    </source>
</evidence>
<keyword evidence="2" id="KW-0472">Membrane</keyword>
<feature type="compositionally biased region" description="Polar residues" evidence="1">
    <location>
        <begin position="44"/>
        <end position="56"/>
    </location>
</feature>
<protein>
    <submittedName>
        <fullName evidence="3">Uncharacterized protein</fullName>
    </submittedName>
</protein>
<reference evidence="3" key="1">
    <citation type="submission" date="2018-11" db="EMBL/GenBank/DDBJ databases">
        <authorList>
            <consortium name="Pathogen Informatics"/>
        </authorList>
    </citation>
    <scope>NUCLEOTIDE SEQUENCE</scope>
</reference>
<dbReference type="EMBL" id="CAAALY010045355">
    <property type="protein sequence ID" value="VEL20217.1"/>
    <property type="molecule type" value="Genomic_DNA"/>
</dbReference>
<keyword evidence="4" id="KW-1185">Reference proteome</keyword>
<evidence type="ECO:0000313" key="4">
    <source>
        <dbReference type="Proteomes" id="UP000784294"/>
    </source>
</evidence>
<dbReference type="Proteomes" id="UP000784294">
    <property type="component" value="Unassembled WGS sequence"/>
</dbReference>
<keyword evidence="2" id="KW-1133">Transmembrane helix</keyword>